<evidence type="ECO:0000256" key="1">
    <source>
        <dbReference type="SAM" id="MobiDB-lite"/>
    </source>
</evidence>
<evidence type="ECO:0000313" key="2">
    <source>
        <dbReference type="EMBL" id="EGI61338.1"/>
    </source>
</evidence>
<sequence length="257" mass="28249">MQSNLRHVKIKNCGPRILTEALQKYRGCLTDDAFPSEESPNTGERTRHYNQSNSTTLTATLITYANISISMRQTVKNVSPLTLKLAFCVRNKLCEDFALILNRIILRLVLLDRAAFPALDASTKERESSSVAIRTIGKCALLGVACMLFRARRKSKNESRAFSTRADARARVPRAQRGPQGSPKGPRCILRGSVSWATVAVAAAAVVTTAPPRNAAAITASLHRDFYVWPATNTFYCRDEESSAAFVQVEEAASQSQ</sequence>
<protein>
    <submittedName>
        <fullName evidence="2">Uncharacterized protein</fullName>
    </submittedName>
</protein>
<dbReference type="STRING" id="103372.F4WWV0"/>
<dbReference type="AlphaFoldDB" id="F4WWV0"/>
<feature type="region of interest" description="Disordered" evidence="1">
    <location>
        <begin position="159"/>
        <end position="187"/>
    </location>
</feature>
<accession>F4WWV0</accession>
<dbReference type="EMBL" id="GL888413">
    <property type="protein sequence ID" value="EGI61338.1"/>
    <property type="molecule type" value="Genomic_DNA"/>
</dbReference>
<dbReference type="Proteomes" id="UP000007755">
    <property type="component" value="Unassembled WGS sequence"/>
</dbReference>
<name>F4WWV0_ACREC</name>
<gene>
    <name evidence="2" type="ORF">G5I_10420</name>
</gene>
<proteinExistence type="predicted"/>
<keyword evidence="3" id="KW-1185">Reference proteome</keyword>
<organism evidence="3">
    <name type="scientific">Acromyrmex echinatior</name>
    <name type="common">Panamanian leafcutter ant</name>
    <name type="synonym">Acromyrmex octospinosus echinatior</name>
    <dbReference type="NCBI Taxonomy" id="103372"/>
    <lineage>
        <taxon>Eukaryota</taxon>
        <taxon>Metazoa</taxon>
        <taxon>Ecdysozoa</taxon>
        <taxon>Arthropoda</taxon>
        <taxon>Hexapoda</taxon>
        <taxon>Insecta</taxon>
        <taxon>Pterygota</taxon>
        <taxon>Neoptera</taxon>
        <taxon>Endopterygota</taxon>
        <taxon>Hymenoptera</taxon>
        <taxon>Apocrita</taxon>
        <taxon>Aculeata</taxon>
        <taxon>Formicoidea</taxon>
        <taxon>Formicidae</taxon>
        <taxon>Myrmicinae</taxon>
        <taxon>Acromyrmex</taxon>
    </lineage>
</organism>
<evidence type="ECO:0000313" key="3">
    <source>
        <dbReference type="Proteomes" id="UP000007755"/>
    </source>
</evidence>
<dbReference type="InParanoid" id="F4WWV0"/>
<reference evidence="2" key="1">
    <citation type="submission" date="2011-02" db="EMBL/GenBank/DDBJ databases">
        <title>The genome of the leaf-cutting ant Acromyrmex echinatior suggests key adaptations to social evolution and fungus farming.</title>
        <authorList>
            <person name="Nygaard S."/>
            <person name="Zhang G."/>
        </authorList>
    </citation>
    <scope>NUCLEOTIDE SEQUENCE</scope>
</reference>